<proteinExistence type="predicted"/>
<organism evidence="1 2">
    <name type="scientific">Romanomermis culicivorax</name>
    <name type="common">Nematode worm</name>
    <dbReference type="NCBI Taxonomy" id="13658"/>
    <lineage>
        <taxon>Eukaryota</taxon>
        <taxon>Metazoa</taxon>
        <taxon>Ecdysozoa</taxon>
        <taxon>Nematoda</taxon>
        <taxon>Enoplea</taxon>
        <taxon>Dorylaimia</taxon>
        <taxon>Mermithida</taxon>
        <taxon>Mermithoidea</taxon>
        <taxon>Mermithidae</taxon>
        <taxon>Romanomermis</taxon>
    </lineage>
</organism>
<dbReference type="AlphaFoldDB" id="A0A915J3S7"/>
<sequence>MGRKILGMVFIVEKILGNLKPKRCILVDLKSTEEVNVELDESLMDKKAKNERDTLQQTHLLFGIVQRSGRKCVLYLIDNASKENLLPLIEKHIPT</sequence>
<dbReference type="WBParaSite" id="nRc.2.0.1.t20488-RA">
    <property type="protein sequence ID" value="nRc.2.0.1.t20488-RA"/>
    <property type="gene ID" value="nRc.2.0.1.g20488"/>
</dbReference>
<evidence type="ECO:0000313" key="2">
    <source>
        <dbReference type="WBParaSite" id="nRc.2.0.1.t20488-RA"/>
    </source>
</evidence>
<accession>A0A915J3S7</accession>
<reference evidence="2" key="1">
    <citation type="submission" date="2022-11" db="UniProtKB">
        <authorList>
            <consortium name="WormBaseParasite"/>
        </authorList>
    </citation>
    <scope>IDENTIFICATION</scope>
</reference>
<evidence type="ECO:0000313" key="1">
    <source>
        <dbReference type="Proteomes" id="UP000887565"/>
    </source>
</evidence>
<dbReference type="Proteomes" id="UP000887565">
    <property type="component" value="Unplaced"/>
</dbReference>
<protein>
    <submittedName>
        <fullName evidence="2">Transposase</fullName>
    </submittedName>
</protein>
<keyword evidence="1" id="KW-1185">Reference proteome</keyword>
<name>A0A915J3S7_ROMCU</name>